<dbReference type="InterPro" id="IPR007627">
    <property type="entry name" value="RNA_pol_sigma70_r2"/>
</dbReference>
<proteinExistence type="predicted"/>
<accession>A0AAU7DW71</accession>
<dbReference type="NCBIfam" id="TIGR02937">
    <property type="entry name" value="sigma70-ECF"/>
    <property type="match status" value="1"/>
</dbReference>
<dbReference type="Gene3D" id="1.10.1740.10">
    <property type="match status" value="1"/>
</dbReference>
<reference evidence="4" key="1">
    <citation type="submission" date="2024-02" db="EMBL/GenBank/DDBJ databases">
        <title>Tomenella chthoni gen. nov. sp. nov., a member of the family Jonesiaceae isolated from bat guano.</title>
        <authorList>
            <person name="Miller S.L."/>
            <person name="King J."/>
            <person name="Sankaranarayanan K."/>
            <person name="Lawson P.A."/>
        </authorList>
    </citation>
    <scope>NUCLEOTIDE SEQUENCE</scope>
    <source>
        <strain evidence="4">BS-20</strain>
    </source>
</reference>
<sequence length="486" mass="51793">MSDVLREQTSLQQQWKQDIAQEVAEHMAWLMGAARNIASQSIEAEDLLSDAITKLFALAEPKPPQISNVRSYLTTIMRNAAIDWSRSPRSRVEAQETEYFVELAHDDEFEQAQLRSADLHKEFAVVRQAFAELQEEDRDLLEQVLIQGRKASDAGKDRGLTAAAASVRVFRAKVALKRQVLVQFLCRGDRECAENATKITGEVQEELAEQGDKGRGMRHVHSCELCKKNWKRFAYLSRALGITSALTVTLHAPNFLAAPASAAPASAAGTPDSDSNGSAPQASSNALGAGAGPSGSAGAATGGGQLAGGLAAAQGAARLTKFLQSKASLVIGVAALVLAGIAVILHNVLGGGSGLTQTQQQRVLSPSEQVNAVMEAQVSAAGGVADLEVTFNISDASWWTLEHLTLVLPQGAQVLSVPQDLECAWAGQVGTCVTETPNWSVSHFTFEVPADWADGSQSAETQQFAVDIKVATERNIEVVGQMKRSL</sequence>
<keyword evidence="2" id="KW-0472">Membrane</keyword>
<keyword evidence="2" id="KW-1133">Transmembrane helix</keyword>
<keyword evidence="2" id="KW-0812">Transmembrane</keyword>
<feature type="transmembrane region" description="Helical" evidence="2">
    <location>
        <begin position="327"/>
        <end position="349"/>
    </location>
</feature>
<feature type="domain" description="RNA polymerase sigma-70 region 2" evidence="3">
    <location>
        <begin position="23"/>
        <end position="87"/>
    </location>
</feature>
<dbReference type="AlphaFoldDB" id="A0AAU7DW71"/>
<dbReference type="GO" id="GO:0006352">
    <property type="term" value="P:DNA-templated transcription initiation"/>
    <property type="evidence" value="ECO:0007669"/>
    <property type="project" value="InterPro"/>
</dbReference>
<evidence type="ECO:0000256" key="2">
    <source>
        <dbReference type="SAM" id="Phobius"/>
    </source>
</evidence>
<organism evidence="4">
    <name type="scientific">Jonesiaceae bacterium BS-20</name>
    <dbReference type="NCBI Taxonomy" id="3120821"/>
    <lineage>
        <taxon>Bacteria</taxon>
        <taxon>Bacillati</taxon>
        <taxon>Actinomycetota</taxon>
        <taxon>Actinomycetes</taxon>
        <taxon>Micrococcales</taxon>
        <taxon>Jonesiaceae</taxon>
    </lineage>
</organism>
<dbReference type="Pfam" id="PF04542">
    <property type="entry name" value="Sigma70_r2"/>
    <property type="match status" value="1"/>
</dbReference>
<gene>
    <name evidence="4" type="ORF">V5R04_15100</name>
</gene>
<dbReference type="EMBL" id="CP146203">
    <property type="protein sequence ID" value="XBH21516.1"/>
    <property type="molecule type" value="Genomic_DNA"/>
</dbReference>
<dbReference type="InterPro" id="IPR013325">
    <property type="entry name" value="RNA_pol_sigma_r2"/>
</dbReference>
<protein>
    <submittedName>
        <fullName evidence="4">Sigma-70 family RNA polymerase sigma factor</fullName>
    </submittedName>
</protein>
<dbReference type="GO" id="GO:0003700">
    <property type="term" value="F:DNA-binding transcription factor activity"/>
    <property type="evidence" value="ECO:0007669"/>
    <property type="project" value="InterPro"/>
</dbReference>
<name>A0AAU7DW71_9MICO</name>
<evidence type="ECO:0000256" key="1">
    <source>
        <dbReference type="SAM" id="MobiDB-lite"/>
    </source>
</evidence>
<evidence type="ECO:0000313" key="4">
    <source>
        <dbReference type="EMBL" id="XBH21516.1"/>
    </source>
</evidence>
<evidence type="ECO:0000259" key="3">
    <source>
        <dbReference type="Pfam" id="PF04542"/>
    </source>
</evidence>
<dbReference type="SUPFAM" id="SSF88946">
    <property type="entry name" value="Sigma2 domain of RNA polymerase sigma factors"/>
    <property type="match status" value="1"/>
</dbReference>
<dbReference type="InterPro" id="IPR014284">
    <property type="entry name" value="RNA_pol_sigma-70_dom"/>
</dbReference>
<feature type="region of interest" description="Disordered" evidence="1">
    <location>
        <begin position="266"/>
        <end position="295"/>
    </location>
</feature>